<evidence type="ECO:0000313" key="3">
    <source>
        <dbReference type="EMBL" id="NEZ55006.1"/>
    </source>
</evidence>
<gene>
    <name evidence="3" type="ORF">DXZ20_04750</name>
</gene>
<evidence type="ECO:0000256" key="1">
    <source>
        <dbReference type="SAM" id="Coils"/>
    </source>
</evidence>
<protein>
    <recommendedName>
        <fullName evidence="2">KfrA N-terminal DNA-binding domain-containing protein</fullName>
    </recommendedName>
</protein>
<sequence>MGGRVTKDQIYAAAKLLIEQGEVPGPKNVKRKCGGTGSPNTYVKYLKEFRADHPDLMSTVGPPDKNIPRELEPKFKEVYNILNEAVELREFSGRVADLTEENEKLIEEKEVLEKLVIELRTTIEVVNEQAKKRHQELLERISELEKRLANS</sequence>
<feature type="coiled-coil region" evidence="1">
    <location>
        <begin position="88"/>
        <end position="147"/>
    </location>
</feature>
<evidence type="ECO:0000313" key="4">
    <source>
        <dbReference type="Proteomes" id="UP000481033"/>
    </source>
</evidence>
<dbReference type="RefSeq" id="WP_163696759.1">
    <property type="nucleotide sequence ID" value="NZ_QXHD01000004.1"/>
</dbReference>
<name>A0A6M0RFJ9_9CYAN</name>
<dbReference type="AlphaFoldDB" id="A0A6M0RFJ9"/>
<reference evidence="3 4" key="1">
    <citation type="journal article" date="2020" name="Microb. Ecol.">
        <title>Ecogenomics of the Marine Benthic Filamentous Cyanobacterium Adonisia.</title>
        <authorList>
            <person name="Walter J.M."/>
            <person name="Coutinho F.H."/>
            <person name="Leomil L."/>
            <person name="Hargreaves P.I."/>
            <person name="Campeao M.E."/>
            <person name="Vieira V.V."/>
            <person name="Silva B.S."/>
            <person name="Fistarol G.O."/>
            <person name="Salomon P.S."/>
            <person name="Sawabe T."/>
            <person name="Mino S."/>
            <person name="Hosokawa M."/>
            <person name="Miyashita H."/>
            <person name="Maruyama F."/>
            <person name="van Verk M.C."/>
            <person name="Dutilh B.E."/>
            <person name="Thompson C.C."/>
            <person name="Thompson F.L."/>
        </authorList>
    </citation>
    <scope>NUCLEOTIDE SEQUENCE [LARGE SCALE GENOMIC DNA]</scope>
    <source>
        <strain evidence="3 4">CCMR0081</strain>
    </source>
</reference>
<comment type="caution">
    <text evidence="3">The sequence shown here is derived from an EMBL/GenBank/DDBJ whole genome shotgun (WGS) entry which is preliminary data.</text>
</comment>
<organism evidence="3 4">
    <name type="scientific">Adonisia turfae CCMR0081</name>
    <dbReference type="NCBI Taxonomy" id="2292702"/>
    <lineage>
        <taxon>Bacteria</taxon>
        <taxon>Bacillati</taxon>
        <taxon>Cyanobacteriota</taxon>
        <taxon>Adonisia</taxon>
        <taxon>Adonisia turfae</taxon>
    </lineage>
</organism>
<keyword evidence="1" id="KW-0175">Coiled coil</keyword>
<proteinExistence type="predicted"/>
<keyword evidence="4" id="KW-1185">Reference proteome</keyword>
<dbReference type="EMBL" id="QXHD01000004">
    <property type="protein sequence ID" value="NEZ55006.1"/>
    <property type="molecule type" value="Genomic_DNA"/>
</dbReference>
<evidence type="ECO:0000259" key="2">
    <source>
        <dbReference type="Pfam" id="PF11740"/>
    </source>
</evidence>
<feature type="domain" description="KfrA N-terminal DNA-binding" evidence="2">
    <location>
        <begin position="6"/>
        <end position="128"/>
    </location>
</feature>
<dbReference type="InterPro" id="IPR021104">
    <property type="entry name" value="KfrA_DNA-bd_N"/>
</dbReference>
<accession>A0A6M0RFJ9</accession>
<dbReference type="Pfam" id="PF11740">
    <property type="entry name" value="KfrA_N"/>
    <property type="match status" value="1"/>
</dbReference>
<dbReference type="Proteomes" id="UP000481033">
    <property type="component" value="Unassembled WGS sequence"/>
</dbReference>